<gene>
    <name evidence="2" type="ORF">C0Q70_10475</name>
</gene>
<dbReference type="InterPro" id="IPR050111">
    <property type="entry name" value="C-type_lectin/snaclec_domain"/>
</dbReference>
<dbReference type="InterPro" id="IPR016186">
    <property type="entry name" value="C-type_lectin-like/link_sf"/>
</dbReference>
<evidence type="ECO:0000259" key="1">
    <source>
        <dbReference type="PROSITE" id="PS50041"/>
    </source>
</evidence>
<sequence>MFTAQSLCPAGWEDFQSTCYAFGTDKVKFVDAVTFCNKHSADVVEITSEAENKFVAELVKSKGGEDVWIGISDLIQEGHWIYLRSLKEITFSKWEAHEPNNMGGKEGCALLHDDGYWNDIPCSAHFHIVFVHFDIFMFPSDDGKCEATEEDSRLTDKSSYIAGACKVDLNSSKEHSTDVETLLVDTLVVCVAGGVIVGVSVMIVRGIDDVSSHVLGC</sequence>
<dbReference type="SMART" id="SM00034">
    <property type="entry name" value="CLECT"/>
    <property type="match status" value="1"/>
</dbReference>
<protein>
    <recommendedName>
        <fullName evidence="1">C-type lectin domain-containing protein</fullName>
    </recommendedName>
</protein>
<reference evidence="2 3" key="1">
    <citation type="submission" date="2018-04" db="EMBL/GenBank/DDBJ databases">
        <title>The genome of golden apple snail Pomacea canaliculata provides insight into stress tolerance and invasive adaptation.</title>
        <authorList>
            <person name="Liu C."/>
            <person name="Liu B."/>
            <person name="Ren Y."/>
            <person name="Zhang Y."/>
            <person name="Wang H."/>
            <person name="Li S."/>
            <person name="Jiang F."/>
            <person name="Yin L."/>
            <person name="Zhang G."/>
            <person name="Qian W."/>
            <person name="Fan W."/>
        </authorList>
    </citation>
    <scope>NUCLEOTIDE SEQUENCE [LARGE SCALE GENOMIC DNA]</scope>
    <source>
        <strain evidence="2">SZHN2017</strain>
        <tissue evidence="2">Muscle</tissue>
    </source>
</reference>
<dbReference type="Pfam" id="PF00059">
    <property type="entry name" value="Lectin_C"/>
    <property type="match status" value="1"/>
</dbReference>
<feature type="domain" description="C-type lectin" evidence="1">
    <location>
        <begin position="15"/>
        <end position="129"/>
    </location>
</feature>
<evidence type="ECO:0000313" key="3">
    <source>
        <dbReference type="Proteomes" id="UP000245119"/>
    </source>
</evidence>
<dbReference type="InterPro" id="IPR016187">
    <property type="entry name" value="CTDL_fold"/>
</dbReference>
<evidence type="ECO:0000313" key="2">
    <source>
        <dbReference type="EMBL" id="PVD27900.1"/>
    </source>
</evidence>
<name>A0A2T7P3B6_POMCA</name>
<dbReference type="Gene3D" id="3.10.100.10">
    <property type="entry name" value="Mannose-Binding Protein A, subunit A"/>
    <property type="match status" value="1"/>
</dbReference>
<dbReference type="OrthoDB" id="6141373at2759"/>
<dbReference type="SUPFAM" id="SSF56436">
    <property type="entry name" value="C-type lectin-like"/>
    <property type="match status" value="1"/>
</dbReference>
<dbReference type="PROSITE" id="PS50041">
    <property type="entry name" value="C_TYPE_LECTIN_2"/>
    <property type="match status" value="1"/>
</dbReference>
<dbReference type="PANTHER" id="PTHR22803">
    <property type="entry name" value="MANNOSE, PHOSPHOLIPASE, LECTIN RECEPTOR RELATED"/>
    <property type="match status" value="1"/>
</dbReference>
<dbReference type="EMBL" id="PZQS01000006">
    <property type="protein sequence ID" value="PVD27900.1"/>
    <property type="molecule type" value="Genomic_DNA"/>
</dbReference>
<accession>A0A2T7P3B6</accession>
<dbReference type="AlphaFoldDB" id="A0A2T7P3B6"/>
<dbReference type="Proteomes" id="UP000245119">
    <property type="component" value="Linkage Group LG6"/>
</dbReference>
<organism evidence="2 3">
    <name type="scientific">Pomacea canaliculata</name>
    <name type="common">Golden apple snail</name>
    <dbReference type="NCBI Taxonomy" id="400727"/>
    <lineage>
        <taxon>Eukaryota</taxon>
        <taxon>Metazoa</taxon>
        <taxon>Spiralia</taxon>
        <taxon>Lophotrochozoa</taxon>
        <taxon>Mollusca</taxon>
        <taxon>Gastropoda</taxon>
        <taxon>Caenogastropoda</taxon>
        <taxon>Architaenioglossa</taxon>
        <taxon>Ampullarioidea</taxon>
        <taxon>Ampullariidae</taxon>
        <taxon>Pomacea</taxon>
    </lineage>
</organism>
<proteinExistence type="predicted"/>
<comment type="caution">
    <text evidence="2">The sequence shown here is derived from an EMBL/GenBank/DDBJ whole genome shotgun (WGS) entry which is preliminary data.</text>
</comment>
<dbReference type="InterPro" id="IPR001304">
    <property type="entry name" value="C-type_lectin-like"/>
</dbReference>
<keyword evidence="3" id="KW-1185">Reference proteome</keyword>